<dbReference type="NCBIfam" id="TIGR03347">
    <property type="entry name" value="VI_chp_1"/>
    <property type="match status" value="1"/>
</dbReference>
<evidence type="ECO:0000313" key="1">
    <source>
        <dbReference type="EMBL" id="KPX07493.1"/>
    </source>
</evidence>
<proteinExistence type="predicted"/>
<dbReference type="InterPro" id="IPR010732">
    <property type="entry name" value="T6SS_TssG-like"/>
</dbReference>
<keyword evidence="2" id="KW-1185">Reference proteome</keyword>
<organism evidence="1 2">
    <name type="scientific">Pseudomonas syringae pv. coryli</name>
    <dbReference type="NCBI Taxonomy" id="317659"/>
    <lineage>
        <taxon>Bacteria</taxon>
        <taxon>Pseudomonadati</taxon>
        <taxon>Pseudomonadota</taxon>
        <taxon>Gammaproteobacteria</taxon>
        <taxon>Pseudomonadales</taxon>
        <taxon>Pseudomonadaceae</taxon>
        <taxon>Pseudomonas</taxon>
    </lineage>
</organism>
<sequence length="335" mass="38734">MGTAHGHATAALARLSQEIRRYSVYQAIPLILNTLREIHPDTDERRVHDFLELRANPGLGFPGSDIECMELFYEQGQLHVRLDLNVMSLVGSGSPLPAFYAEQALGERDKPNVTRDFLDIFNRRLQMLMLPVWRKYRYHAMFTRGATDPFSEQLFALIGLHGQRIRETPELNWKRLLPYLGLLSLRAHSAALIESVLRYYFKHAQLFIEQCVERTVDIRSAQLNGLGVTNHQLGRTVVLGNRVPDRSGKFRVHMKELDWERFHEFLPIGPGYRPLGALVRFTLRDPLDYDVCLELRHEDIRELRIGQSNTCHLGWTTWLGREHALGLVMLNRPIH</sequence>
<dbReference type="RefSeq" id="WP_046237592.1">
    <property type="nucleotide sequence ID" value="NZ_LJQC01000182.1"/>
</dbReference>
<accession>A0A0P9T5C8</accession>
<reference evidence="1 2" key="1">
    <citation type="submission" date="2015-09" db="EMBL/GenBank/DDBJ databases">
        <title>Genome announcement of multiple Pseudomonas syringae strains.</title>
        <authorList>
            <person name="Thakur S."/>
            <person name="Wang P.W."/>
            <person name="Gong Y."/>
            <person name="Weir B.S."/>
            <person name="Guttman D.S."/>
        </authorList>
    </citation>
    <scope>NUCLEOTIDE SEQUENCE [LARGE SCALE GENOMIC DNA]</scope>
    <source>
        <strain evidence="1 2">ICMP17001</strain>
    </source>
</reference>
<dbReference type="EMBL" id="LJQC01000182">
    <property type="protein sequence ID" value="KPX07493.1"/>
    <property type="molecule type" value="Genomic_DNA"/>
</dbReference>
<comment type="caution">
    <text evidence="1">The sequence shown here is derived from an EMBL/GenBank/DDBJ whole genome shotgun (WGS) entry which is preliminary data.</text>
</comment>
<name>A0A0P9T5C8_9PSED</name>
<dbReference type="PANTHER" id="PTHR35564:SF3">
    <property type="entry name" value="TYPE VI SECRETION SYSTEM BASEPLATE SUBUNIT TSSG"/>
    <property type="match status" value="1"/>
</dbReference>
<dbReference type="PANTHER" id="PTHR35564">
    <property type="match status" value="1"/>
</dbReference>
<protein>
    <submittedName>
        <fullName evidence="1">Type VI secretion system protein ImpH/VasB</fullName>
    </submittedName>
</protein>
<dbReference type="PATRIC" id="fig|317659.3.peg.720"/>
<dbReference type="Proteomes" id="UP000051335">
    <property type="component" value="Unassembled WGS sequence"/>
</dbReference>
<gene>
    <name evidence="1" type="ORF">ALO75_00354</name>
</gene>
<evidence type="ECO:0000313" key="2">
    <source>
        <dbReference type="Proteomes" id="UP000051335"/>
    </source>
</evidence>
<dbReference type="AlphaFoldDB" id="A0A0P9T5C8"/>
<dbReference type="Pfam" id="PF06996">
    <property type="entry name" value="T6SS_TssG"/>
    <property type="match status" value="1"/>
</dbReference>